<keyword evidence="3" id="KW-1185">Reference proteome</keyword>
<dbReference type="Proteomes" id="UP000199041">
    <property type="component" value="Unassembled WGS sequence"/>
</dbReference>
<feature type="transmembrane region" description="Helical" evidence="1">
    <location>
        <begin position="100"/>
        <end position="120"/>
    </location>
</feature>
<keyword evidence="1" id="KW-0472">Membrane</keyword>
<organism evidence="2 3">
    <name type="scientific">Arachidicoccus rhizosphaerae</name>
    <dbReference type="NCBI Taxonomy" id="551991"/>
    <lineage>
        <taxon>Bacteria</taxon>
        <taxon>Pseudomonadati</taxon>
        <taxon>Bacteroidota</taxon>
        <taxon>Chitinophagia</taxon>
        <taxon>Chitinophagales</taxon>
        <taxon>Chitinophagaceae</taxon>
        <taxon>Arachidicoccus</taxon>
    </lineage>
</organism>
<feature type="transmembrane region" description="Helical" evidence="1">
    <location>
        <begin position="6"/>
        <end position="23"/>
    </location>
</feature>
<gene>
    <name evidence="2" type="ORF">SAMN05192529_11616</name>
</gene>
<protein>
    <submittedName>
        <fullName evidence="2">Uncharacterized protein</fullName>
    </submittedName>
</protein>
<feature type="transmembrane region" description="Helical" evidence="1">
    <location>
        <begin position="126"/>
        <end position="144"/>
    </location>
</feature>
<sequence>MIRFFIRIVFTIPVIIKFFTIIMRSISIKNSIWCIHILLRILNQVGANTDCRSTTLPPNILTWYKTICEHKKMAIYFNRIYRIVSRVAIWSKRIINFRILIFYLPSSNLCIIKTCAVIILVKSQVFLEFFAVVSILVMQWVCFLR</sequence>
<evidence type="ECO:0000256" key="1">
    <source>
        <dbReference type="SAM" id="Phobius"/>
    </source>
</evidence>
<name>A0A1H4AQU0_9BACT</name>
<proteinExistence type="predicted"/>
<dbReference type="EMBL" id="FNQY01000016">
    <property type="protein sequence ID" value="SEA38148.1"/>
    <property type="molecule type" value="Genomic_DNA"/>
</dbReference>
<reference evidence="2 3" key="1">
    <citation type="submission" date="2016-10" db="EMBL/GenBank/DDBJ databases">
        <authorList>
            <person name="de Groot N.N."/>
        </authorList>
    </citation>
    <scope>NUCLEOTIDE SEQUENCE [LARGE SCALE GENOMIC DNA]</scope>
    <source>
        <strain evidence="2 3">Vu-144</strain>
    </source>
</reference>
<evidence type="ECO:0000313" key="3">
    <source>
        <dbReference type="Proteomes" id="UP000199041"/>
    </source>
</evidence>
<keyword evidence="1" id="KW-0812">Transmembrane</keyword>
<evidence type="ECO:0000313" key="2">
    <source>
        <dbReference type="EMBL" id="SEA38148.1"/>
    </source>
</evidence>
<dbReference type="AlphaFoldDB" id="A0A1H4AQU0"/>
<accession>A0A1H4AQU0</accession>
<keyword evidence="1" id="KW-1133">Transmembrane helix</keyword>